<evidence type="ECO:0000313" key="1">
    <source>
        <dbReference type="EMBL" id="EEW51679.1"/>
    </source>
</evidence>
<gene>
    <name evidence="1" type="ORF">HMPREF0520_0945</name>
</gene>
<evidence type="ECO:0000313" key="2">
    <source>
        <dbReference type="Proteomes" id="UP000004115"/>
    </source>
</evidence>
<sequence>MKACQSMEEQEDRAEYKALSETLGKRMQVSLSDFQKIKYNNSKEYKELAERAEWLQAKFPSEKSLNGHFNKHSNEFHYELTKEKYNEIASVLLSESIGNNIICYDTNSGRRVRYDKKNNIIAIGSRTSTGKVRINTLLRPKEGENYYNENHNRDHSN</sequence>
<dbReference type="AlphaFoldDB" id="C8PCX5"/>
<dbReference type="EMBL" id="ACLN01000012">
    <property type="protein sequence ID" value="EEW51679.1"/>
    <property type="molecule type" value="Genomic_DNA"/>
</dbReference>
<proteinExistence type="predicted"/>
<dbReference type="OrthoDB" id="2328580at2"/>
<keyword evidence="2" id="KW-1185">Reference proteome</keyword>
<dbReference type="RefSeq" id="WP_006728989.1">
    <property type="nucleotide sequence ID" value="NZ_GG700801.1"/>
</dbReference>
<accession>C8PCX5</accession>
<name>C8PCX5_9LACO</name>
<reference evidence="1 2" key="1">
    <citation type="submission" date="2009-09" db="EMBL/GenBank/DDBJ databases">
        <authorList>
            <person name="Qin X."/>
            <person name="Bachman B."/>
            <person name="Battles P."/>
            <person name="Bell A."/>
            <person name="Bess C."/>
            <person name="Bickham C."/>
            <person name="Chaboub L."/>
            <person name="Chen D."/>
            <person name="Coyle M."/>
            <person name="Deiros D.R."/>
            <person name="Dinh H."/>
            <person name="Forbes L."/>
            <person name="Fowler G."/>
            <person name="Francisco L."/>
            <person name="Fu Q."/>
            <person name="Gubbala S."/>
            <person name="Hale W."/>
            <person name="Han Y."/>
            <person name="Hemphill L."/>
            <person name="Highlander S.K."/>
            <person name="Hirani K."/>
            <person name="Hogues M."/>
            <person name="Jackson L."/>
            <person name="Jakkamsetti A."/>
            <person name="Javaid M."/>
            <person name="Jiang H."/>
            <person name="Korchina V."/>
            <person name="Kovar C."/>
            <person name="Lara F."/>
            <person name="Lee S."/>
            <person name="Mata R."/>
            <person name="Mathew T."/>
            <person name="Moen C."/>
            <person name="Morales K."/>
            <person name="Munidasa M."/>
            <person name="Nazareth L."/>
            <person name="Ngo R."/>
            <person name="Nguyen L."/>
            <person name="Okwuonu G."/>
            <person name="Ongeri F."/>
            <person name="Patil S."/>
            <person name="Petrosino J."/>
            <person name="Pham C."/>
            <person name="Pham P."/>
            <person name="Pu L.-L."/>
            <person name="Puazo M."/>
            <person name="Raj R."/>
            <person name="Reid J."/>
            <person name="Rouhana J."/>
            <person name="Saada N."/>
            <person name="Shang Y."/>
            <person name="Simmons D."/>
            <person name="Thornton R."/>
            <person name="Warren J."/>
            <person name="Weissenberger G."/>
            <person name="Zhang J."/>
            <person name="Zhang L."/>
            <person name="Zhou C."/>
            <person name="Zhu D."/>
            <person name="Muzny D."/>
            <person name="Worley K."/>
            <person name="Gibbs R."/>
        </authorList>
    </citation>
    <scope>NUCLEOTIDE SEQUENCE [LARGE SCALE GENOMIC DNA]</scope>
    <source>
        <strain evidence="1 2">DSM 13335</strain>
    </source>
</reference>
<protein>
    <recommendedName>
        <fullName evidence="3">Bacterial toxin 50 domain-containing protein</fullName>
    </recommendedName>
</protein>
<comment type="caution">
    <text evidence="1">The sequence shown here is derived from an EMBL/GenBank/DDBJ whole genome shotgun (WGS) entry which is preliminary data.</text>
</comment>
<evidence type="ECO:0008006" key="3">
    <source>
        <dbReference type="Google" id="ProtNLM"/>
    </source>
</evidence>
<organism evidence="1 2">
    <name type="scientific">Lactobacillus iners DSM 13335</name>
    <dbReference type="NCBI Taxonomy" id="525328"/>
    <lineage>
        <taxon>Bacteria</taxon>
        <taxon>Bacillati</taxon>
        <taxon>Bacillota</taxon>
        <taxon>Bacilli</taxon>
        <taxon>Lactobacillales</taxon>
        <taxon>Lactobacillaceae</taxon>
        <taxon>Lactobacillus</taxon>
    </lineage>
</organism>
<dbReference type="Proteomes" id="UP000004115">
    <property type="component" value="Unassembled WGS sequence"/>
</dbReference>
<dbReference type="HOGENOM" id="CLU_1675648_0_0_9"/>